<dbReference type="SUPFAM" id="SSF55315">
    <property type="entry name" value="L30e-like"/>
    <property type="match status" value="1"/>
</dbReference>
<dbReference type="InterPro" id="IPR004038">
    <property type="entry name" value="Ribosomal_eL8/eL30/eS12/Gad45"/>
</dbReference>
<dbReference type="Proteomes" id="UP000190657">
    <property type="component" value="Unassembled WGS sequence"/>
</dbReference>
<keyword evidence="2" id="KW-0689">Ribosomal protein</keyword>
<accession>A0A1T4NKU6</accession>
<evidence type="ECO:0000259" key="1">
    <source>
        <dbReference type="Pfam" id="PF01248"/>
    </source>
</evidence>
<protein>
    <submittedName>
        <fullName evidence="2">Ribosomal protein L7Ae</fullName>
    </submittedName>
</protein>
<evidence type="ECO:0000313" key="2">
    <source>
        <dbReference type="EMBL" id="SJZ79408.1"/>
    </source>
</evidence>
<dbReference type="GO" id="GO:0005840">
    <property type="term" value="C:ribosome"/>
    <property type="evidence" value="ECO:0007669"/>
    <property type="project" value="UniProtKB-KW"/>
</dbReference>
<organism evidence="2 3">
    <name type="scientific">Eubacterium coprostanoligenes</name>
    <dbReference type="NCBI Taxonomy" id="290054"/>
    <lineage>
        <taxon>Bacteria</taxon>
        <taxon>Bacillati</taxon>
        <taxon>Bacillota</taxon>
        <taxon>Clostridia</taxon>
        <taxon>Eubacteriales</taxon>
        <taxon>Eubacteriaceae</taxon>
        <taxon>Eubacterium</taxon>
    </lineage>
</organism>
<dbReference type="Pfam" id="PF01248">
    <property type="entry name" value="Ribosomal_L7Ae"/>
    <property type="match status" value="1"/>
</dbReference>
<dbReference type="Gene3D" id="3.30.1330.30">
    <property type="match status" value="1"/>
</dbReference>
<dbReference type="InterPro" id="IPR029064">
    <property type="entry name" value="Ribosomal_eL30-like_sf"/>
</dbReference>
<reference evidence="2 3" key="1">
    <citation type="submission" date="2017-02" db="EMBL/GenBank/DDBJ databases">
        <authorList>
            <person name="Peterson S.W."/>
        </authorList>
    </citation>
    <scope>NUCLEOTIDE SEQUENCE [LARGE SCALE GENOMIC DNA]</scope>
    <source>
        <strain evidence="2 3">ATCC 51222</strain>
    </source>
</reference>
<keyword evidence="2" id="KW-0687">Ribonucleoprotein</keyword>
<dbReference type="STRING" id="290054.SAMN02745114_01623"/>
<keyword evidence="3" id="KW-1185">Reference proteome</keyword>
<sequence length="112" mass="12633">MPNKKYLSMLGMARRAGKLSMGHDMALKAVMEHKTELVIFASDVSQRLVGEFDVAIEKSKHDVTVSIIPETINDIHRALGYKAGVITVDDINFSRRIKELINQEENEYGNKD</sequence>
<proteinExistence type="predicted"/>
<dbReference type="RefSeq" id="WP_078769056.1">
    <property type="nucleotide sequence ID" value="NZ_FUWW01000023.1"/>
</dbReference>
<name>A0A1T4NKU6_9FIRM</name>
<evidence type="ECO:0000313" key="3">
    <source>
        <dbReference type="Proteomes" id="UP000190657"/>
    </source>
</evidence>
<dbReference type="EMBL" id="FUWW01000023">
    <property type="protein sequence ID" value="SJZ79408.1"/>
    <property type="molecule type" value="Genomic_DNA"/>
</dbReference>
<feature type="domain" description="Ribosomal protein eL8/eL30/eS12/Gadd45" evidence="1">
    <location>
        <begin position="8"/>
        <end position="69"/>
    </location>
</feature>
<dbReference type="AlphaFoldDB" id="A0A1T4NKU6"/>
<dbReference type="OrthoDB" id="9794863at2"/>
<gene>
    <name evidence="2" type="ORF">SAMN02745114_01623</name>
</gene>